<reference evidence="1 2" key="1">
    <citation type="journal article" date="2014" name="Environ. Microbiol.">
        <title>Insights into organohalide respiration and the versatile catabolism of Sulfurospirillum multivorans gained from comparative genomics and physiological studies.</title>
        <authorList>
            <person name="Goris T."/>
            <person name="Schubert T."/>
            <person name="Gadkari J."/>
            <person name="Wubet T."/>
            <person name="Tarkka M."/>
            <person name="Buscot F."/>
            <person name="Adrian L."/>
            <person name="Diekert G."/>
        </authorList>
    </citation>
    <scope>NUCLEOTIDE SEQUENCE [LARGE SCALE GENOMIC DNA]</scope>
    <source>
        <strain evidence="2">DM 12446 / JCM 15788 / NBRC 109480</strain>
    </source>
</reference>
<gene>
    <name evidence="1" type="ORF">SMUL_2557</name>
</gene>
<sequence length="218" mass="26144">MIAKHKYKTIEDIKFTSKHYELFLKYRYLVGPAWNYKYLLELLDTQAINFEKKYKEIIDNALQKDYKVFEKLFFDTREELQTNDLQKWLKLNESYSFLDMIKSLLINKQDEFLIITTKDKATVKKLLEFEGIYLSEKSIYDKEDFAKYKSKATIIQEIMINKKIPYALFLDDNSEHLNECRNILNLQLLQANWGYISPLDTNALSQKQVFNQIMKVVR</sequence>
<dbReference type="EMBL" id="CP007201">
    <property type="protein sequence ID" value="AHJ13799.1"/>
    <property type="molecule type" value="Genomic_DNA"/>
</dbReference>
<dbReference type="KEGG" id="smul:SMUL_2557"/>
<organism evidence="1 2">
    <name type="scientific">Sulfurospirillum multivorans (strain DM 12446 / JCM 15788 / NBRC 109480)</name>
    <dbReference type="NCBI Taxonomy" id="1150621"/>
    <lineage>
        <taxon>Bacteria</taxon>
        <taxon>Pseudomonadati</taxon>
        <taxon>Campylobacterota</taxon>
        <taxon>Epsilonproteobacteria</taxon>
        <taxon>Campylobacterales</taxon>
        <taxon>Sulfurospirillaceae</taxon>
        <taxon>Sulfurospirillum</taxon>
    </lineage>
</organism>
<protein>
    <recommendedName>
        <fullName evidence="3">HAD family hydrolase</fullName>
    </recommendedName>
</protein>
<evidence type="ECO:0008006" key="3">
    <source>
        <dbReference type="Google" id="ProtNLM"/>
    </source>
</evidence>
<evidence type="ECO:0000313" key="2">
    <source>
        <dbReference type="Proteomes" id="UP000019322"/>
    </source>
</evidence>
<evidence type="ECO:0000313" key="1">
    <source>
        <dbReference type="EMBL" id="AHJ13799.1"/>
    </source>
</evidence>
<dbReference type="Proteomes" id="UP000019322">
    <property type="component" value="Chromosome"/>
</dbReference>
<dbReference type="AlphaFoldDB" id="A0AA86ANU2"/>
<accession>A0AA86ANU2</accession>
<name>A0AA86ANU2_SULMK</name>
<proteinExistence type="predicted"/>